<proteinExistence type="predicted"/>
<feature type="transmembrane region" description="Helical" evidence="1">
    <location>
        <begin position="47"/>
        <end position="67"/>
    </location>
</feature>
<dbReference type="EMBL" id="JBANRG010000021">
    <property type="protein sequence ID" value="KAK7456445.1"/>
    <property type="molecule type" value="Genomic_DNA"/>
</dbReference>
<protein>
    <submittedName>
        <fullName evidence="2">Uncharacterized protein</fullName>
    </submittedName>
</protein>
<reference evidence="2 3" key="1">
    <citation type="submission" date="2024-01" db="EMBL/GenBank/DDBJ databases">
        <title>A draft genome for the cacao thread blight pathogen Marasmiellus scandens.</title>
        <authorList>
            <person name="Baruah I.K."/>
            <person name="Leung J."/>
            <person name="Bukari Y."/>
            <person name="Amoako-Attah I."/>
            <person name="Meinhardt L.W."/>
            <person name="Bailey B.A."/>
            <person name="Cohen S.P."/>
        </authorList>
    </citation>
    <scope>NUCLEOTIDE SEQUENCE [LARGE SCALE GENOMIC DNA]</scope>
    <source>
        <strain evidence="2 3">GH-19</strain>
    </source>
</reference>
<feature type="transmembrane region" description="Helical" evidence="1">
    <location>
        <begin position="179"/>
        <end position="199"/>
    </location>
</feature>
<feature type="transmembrane region" description="Helical" evidence="1">
    <location>
        <begin position="341"/>
        <end position="359"/>
    </location>
</feature>
<gene>
    <name evidence="2" type="ORF">VKT23_010693</name>
</gene>
<keyword evidence="1" id="KW-0812">Transmembrane</keyword>
<feature type="transmembrane region" description="Helical" evidence="1">
    <location>
        <begin position="237"/>
        <end position="260"/>
    </location>
</feature>
<keyword evidence="1" id="KW-1133">Transmembrane helix</keyword>
<keyword evidence="1" id="KW-0472">Membrane</keyword>
<sequence>MSCDLSDPDISGIGVRAAIYIQNLLSFIPAIWALWDGDVSAYELECIETQSTTILITAFAILISAMVEVQTVGMSSFNAIVVLSMSWMNNTNTFIYFLLYVQHKSQPGPEHVDPTWSAWVQHLKGRLSFHLVTSQIKYALKPDAQLEKDAQIATNDPEQQGQEKETMQESNLKNIFRRIVLVLGSLHLSLMAGLGVWLWSNPGSFGGPDQGSCLLESTAILGRKVPLSSEGLRVWSLLIYSIFLLPGFNLLLPIAVFLVLNFTYQARCQNQPTDFSLESPKNKSSSIQGALKSWYNQLPSYPSIVPIIIGMMILLVINLIFLIDIELTLRRAQISDRSSWSFGQVLAMLLIAMPLRDLAETVLKRREKRQDKKRRDEHTASLQLAIKNKTVEFFVDLVDKGADVNTSVKGMGNCST</sequence>
<feature type="transmembrane region" description="Helical" evidence="1">
    <location>
        <begin position="17"/>
        <end position="35"/>
    </location>
</feature>
<accession>A0ABR1JBV4</accession>
<feature type="transmembrane region" description="Helical" evidence="1">
    <location>
        <begin position="79"/>
        <end position="101"/>
    </location>
</feature>
<organism evidence="2 3">
    <name type="scientific">Marasmiellus scandens</name>
    <dbReference type="NCBI Taxonomy" id="2682957"/>
    <lineage>
        <taxon>Eukaryota</taxon>
        <taxon>Fungi</taxon>
        <taxon>Dikarya</taxon>
        <taxon>Basidiomycota</taxon>
        <taxon>Agaricomycotina</taxon>
        <taxon>Agaricomycetes</taxon>
        <taxon>Agaricomycetidae</taxon>
        <taxon>Agaricales</taxon>
        <taxon>Marasmiineae</taxon>
        <taxon>Omphalotaceae</taxon>
        <taxon>Marasmiellus</taxon>
    </lineage>
</organism>
<name>A0ABR1JBV4_9AGAR</name>
<keyword evidence="3" id="KW-1185">Reference proteome</keyword>
<evidence type="ECO:0000313" key="3">
    <source>
        <dbReference type="Proteomes" id="UP001498398"/>
    </source>
</evidence>
<feature type="transmembrane region" description="Helical" evidence="1">
    <location>
        <begin position="301"/>
        <end position="321"/>
    </location>
</feature>
<evidence type="ECO:0000313" key="2">
    <source>
        <dbReference type="EMBL" id="KAK7456445.1"/>
    </source>
</evidence>
<evidence type="ECO:0000256" key="1">
    <source>
        <dbReference type="SAM" id="Phobius"/>
    </source>
</evidence>
<dbReference type="Proteomes" id="UP001498398">
    <property type="component" value="Unassembled WGS sequence"/>
</dbReference>
<comment type="caution">
    <text evidence="2">The sequence shown here is derived from an EMBL/GenBank/DDBJ whole genome shotgun (WGS) entry which is preliminary data.</text>
</comment>